<comment type="caution">
    <text evidence="1">The sequence shown here is derived from an EMBL/GenBank/DDBJ whole genome shotgun (WGS) entry which is preliminary data.</text>
</comment>
<accession>K6GTI0</accession>
<name>K6GTI0_9BACT</name>
<proteinExistence type="predicted"/>
<sequence length="120" mass="13692">MNMYTTDLAGWLRTCGPDCSNDAHCLEQAVLTVGKRFGKYRAQEDDGLVFLARAEMPMRLCLRCADDVDDLLRLLRIPYRFELNAQRELDKARLAPNRPKVVSIQGCRGNCRQRDVVEAC</sequence>
<gene>
    <name evidence="1" type="ORF">B193_1030</name>
</gene>
<reference evidence="1 2" key="1">
    <citation type="submission" date="2012-07" db="EMBL/GenBank/DDBJ databases">
        <title>Draft genome sequence of Desulfovibrio magneticus str. Maddingley MBC34 obtained from a metagenomic sequence of a methanogenic enrichment isolated from coal-seam formation water in Victoria, Australia.</title>
        <authorList>
            <person name="Greenfield P."/>
            <person name="Hendry P."/>
            <person name="Li D."/>
            <person name="Rosewarne C.P."/>
            <person name="Tran-Dinh N."/>
            <person name="Elbourne L.D.H."/>
            <person name="Paulsen I.T."/>
            <person name="Midgley D.J."/>
        </authorList>
    </citation>
    <scope>NUCLEOTIDE SEQUENCE [LARGE SCALE GENOMIC DNA]</scope>
    <source>
        <strain evidence="2">Maddingley MBC34</strain>
    </source>
</reference>
<evidence type="ECO:0000313" key="2">
    <source>
        <dbReference type="Proteomes" id="UP000006272"/>
    </source>
</evidence>
<dbReference type="EMBL" id="ALAO01000083">
    <property type="protein sequence ID" value="EKO40261.1"/>
    <property type="molecule type" value="Genomic_DNA"/>
</dbReference>
<protein>
    <submittedName>
        <fullName evidence="1">Uncharacterized protein</fullName>
    </submittedName>
</protein>
<dbReference type="AlphaFoldDB" id="K6GTI0"/>
<evidence type="ECO:0000313" key="1">
    <source>
        <dbReference type="EMBL" id="EKO40261.1"/>
    </source>
</evidence>
<organism evidence="1 2">
    <name type="scientific">Solidesulfovibrio magneticus str. Maddingley MBC34</name>
    <dbReference type="NCBI Taxonomy" id="1206767"/>
    <lineage>
        <taxon>Bacteria</taxon>
        <taxon>Pseudomonadati</taxon>
        <taxon>Thermodesulfobacteriota</taxon>
        <taxon>Desulfovibrionia</taxon>
        <taxon>Desulfovibrionales</taxon>
        <taxon>Desulfovibrionaceae</taxon>
        <taxon>Solidesulfovibrio</taxon>
    </lineage>
</organism>
<dbReference type="Proteomes" id="UP000006272">
    <property type="component" value="Unassembled WGS sequence"/>
</dbReference>
<dbReference type="PATRIC" id="fig|1206767.3.peg.997"/>